<proteinExistence type="predicted"/>
<dbReference type="AlphaFoldDB" id="A0AAW1H256"/>
<protein>
    <recommendedName>
        <fullName evidence="2">DUF4468 domain-containing protein</fullName>
    </recommendedName>
</protein>
<name>A0AAW1H256_POPJA</name>
<dbReference type="Pfam" id="PF14730">
    <property type="entry name" value="DUF4468"/>
    <property type="match status" value="1"/>
</dbReference>
<organism evidence="3 4">
    <name type="scientific">Popillia japonica</name>
    <name type="common">Japanese beetle</name>
    <dbReference type="NCBI Taxonomy" id="7064"/>
    <lineage>
        <taxon>Eukaryota</taxon>
        <taxon>Metazoa</taxon>
        <taxon>Ecdysozoa</taxon>
        <taxon>Arthropoda</taxon>
        <taxon>Hexapoda</taxon>
        <taxon>Insecta</taxon>
        <taxon>Pterygota</taxon>
        <taxon>Neoptera</taxon>
        <taxon>Endopterygota</taxon>
        <taxon>Coleoptera</taxon>
        <taxon>Polyphaga</taxon>
        <taxon>Scarabaeiformia</taxon>
        <taxon>Scarabaeidae</taxon>
        <taxon>Rutelinae</taxon>
        <taxon>Popillia</taxon>
    </lineage>
</organism>
<keyword evidence="4" id="KW-1185">Reference proteome</keyword>
<accession>A0AAW1H256</accession>
<feature type="signal peptide" evidence="1">
    <location>
        <begin position="1"/>
        <end position="20"/>
    </location>
</feature>
<comment type="caution">
    <text evidence="3">The sequence shown here is derived from an EMBL/GenBank/DDBJ whole genome shotgun (WGS) entry which is preliminary data.</text>
</comment>
<evidence type="ECO:0000259" key="2">
    <source>
        <dbReference type="Pfam" id="PF14730"/>
    </source>
</evidence>
<dbReference type="Proteomes" id="UP001458880">
    <property type="component" value="Unassembled WGS sequence"/>
</dbReference>
<sequence length="237" mass="26989">MKKFIHFLVWLTLVPASLCAQDESKYLAGAVPEVDGKVVFSRQFDLPGVRQDDIFDRMLLWAENRMKETETGQVVFQDKEKGQIVAIAKEYLVFSSSALSLDRALMDYQVTIICHPGKCTVEMEKIRYTYQDNERYLAEEWITDKNALNKTQTKIVRGIRKFRINTIDFSETLFDNAREALGIAKVEPLAKVETPEVIYTPLIKSEPVALGIAKVEPLAKVETPEVIYTPLIKSEPV</sequence>
<dbReference type="InterPro" id="IPR027823">
    <property type="entry name" value="DUF4468"/>
</dbReference>
<dbReference type="CDD" id="cd12190">
    <property type="entry name" value="Bacova_04320_like"/>
    <property type="match status" value="1"/>
</dbReference>
<evidence type="ECO:0000313" key="3">
    <source>
        <dbReference type="EMBL" id="KAK9667515.1"/>
    </source>
</evidence>
<dbReference type="EMBL" id="JASPKY010002836">
    <property type="protein sequence ID" value="KAK9667515.1"/>
    <property type="molecule type" value="Genomic_DNA"/>
</dbReference>
<feature type="non-terminal residue" evidence="3">
    <location>
        <position position="237"/>
    </location>
</feature>
<keyword evidence="1" id="KW-0732">Signal</keyword>
<gene>
    <name evidence="3" type="ORF">QE152_g41315</name>
</gene>
<reference evidence="3 4" key="1">
    <citation type="journal article" date="2024" name="BMC Genomics">
        <title>De novo assembly and annotation of Popillia japonica's genome with initial clues to its potential as an invasive pest.</title>
        <authorList>
            <person name="Cucini C."/>
            <person name="Boschi S."/>
            <person name="Funari R."/>
            <person name="Cardaioli E."/>
            <person name="Iannotti N."/>
            <person name="Marturano G."/>
            <person name="Paoli F."/>
            <person name="Bruttini M."/>
            <person name="Carapelli A."/>
            <person name="Frati F."/>
            <person name="Nardi F."/>
        </authorList>
    </citation>
    <scope>NUCLEOTIDE SEQUENCE [LARGE SCALE GENOMIC DNA]</scope>
    <source>
        <strain evidence="3">DMR45628</strain>
    </source>
</reference>
<evidence type="ECO:0000313" key="4">
    <source>
        <dbReference type="Proteomes" id="UP001458880"/>
    </source>
</evidence>
<dbReference type="Gene3D" id="3.30.530.80">
    <property type="match status" value="1"/>
</dbReference>
<evidence type="ECO:0000256" key="1">
    <source>
        <dbReference type="SAM" id="SignalP"/>
    </source>
</evidence>
<feature type="chain" id="PRO_5043497640" description="DUF4468 domain-containing protein" evidence="1">
    <location>
        <begin position="21"/>
        <end position="237"/>
    </location>
</feature>
<feature type="domain" description="DUF4468" evidence="2">
    <location>
        <begin position="40"/>
        <end position="128"/>
    </location>
</feature>